<dbReference type="GO" id="GO:0008413">
    <property type="term" value="F:8-oxo-7,8-dihydroguanosine triphosphate pyrophosphatase activity"/>
    <property type="evidence" value="ECO:0007669"/>
    <property type="project" value="TreeGrafter"/>
</dbReference>
<evidence type="ECO:0000256" key="11">
    <source>
        <dbReference type="ARBA" id="ARBA00038905"/>
    </source>
</evidence>
<evidence type="ECO:0000256" key="9">
    <source>
        <dbReference type="ARBA" id="ARBA00023204"/>
    </source>
</evidence>
<protein>
    <recommendedName>
        <fullName evidence="11">8-oxo-dGTP diphosphatase</fullName>
        <ecNumber evidence="11">3.6.1.55</ecNumber>
    </recommendedName>
</protein>
<dbReference type="EC" id="3.6.1.55" evidence="11"/>
<dbReference type="GO" id="GO:0044716">
    <property type="term" value="F:8-oxo-GDP phosphatase activity"/>
    <property type="evidence" value="ECO:0007669"/>
    <property type="project" value="TreeGrafter"/>
</dbReference>
<dbReference type="Proteomes" id="UP000269301">
    <property type="component" value="Unassembled WGS sequence"/>
</dbReference>
<comment type="similarity">
    <text evidence="2">Belongs to the Nudix hydrolase family.</text>
</comment>
<dbReference type="Gene3D" id="3.90.79.10">
    <property type="entry name" value="Nucleoside Triphosphate Pyrophosphohydrolase"/>
    <property type="match status" value="1"/>
</dbReference>
<dbReference type="AlphaFoldDB" id="A0A495A5A1"/>
<comment type="catalytic activity">
    <reaction evidence="10">
        <text>8-oxo-dGTP + H2O = 8-oxo-dGMP + diphosphate + H(+)</text>
        <dbReference type="Rhea" id="RHEA:31575"/>
        <dbReference type="ChEBI" id="CHEBI:15377"/>
        <dbReference type="ChEBI" id="CHEBI:15378"/>
        <dbReference type="ChEBI" id="CHEBI:33019"/>
        <dbReference type="ChEBI" id="CHEBI:63224"/>
        <dbReference type="ChEBI" id="CHEBI:77896"/>
        <dbReference type="EC" id="3.6.1.55"/>
    </reaction>
</comment>
<evidence type="ECO:0000259" key="12">
    <source>
        <dbReference type="PROSITE" id="PS51462"/>
    </source>
</evidence>
<dbReference type="EMBL" id="RBZP01000003">
    <property type="protein sequence ID" value="RKQ34703.1"/>
    <property type="molecule type" value="Genomic_DNA"/>
</dbReference>
<dbReference type="InterPro" id="IPR020476">
    <property type="entry name" value="Nudix_hydrolase"/>
</dbReference>
<keyword evidence="9" id="KW-0234">DNA repair</keyword>
<comment type="cofactor">
    <cofactor evidence="1">
        <name>Mg(2+)</name>
        <dbReference type="ChEBI" id="CHEBI:18420"/>
    </cofactor>
</comment>
<dbReference type="InterPro" id="IPR000086">
    <property type="entry name" value="NUDIX_hydrolase_dom"/>
</dbReference>
<evidence type="ECO:0000256" key="5">
    <source>
        <dbReference type="ARBA" id="ARBA00022723"/>
    </source>
</evidence>
<dbReference type="PANTHER" id="PTHR47707:SF1">
    <property type="entry name" value="NUDIX HYDROLASE FAMILY PROTEIN"/>
    <property type="match status" value="1"/>
</dbReference>
<comment type="caution">
    <text evidence="13">The sequence shown here is derived from an EMBL/GenBank/DDBJ whole genome shotgun (WGS) entry which is preliminary data.</text>
</comment>
<proteinExistence type="inferred from homology"/>
<dbReference type="PANTHER" id="PTHR47707">
    <property type="entry name" value="8-OXO-DGTP DIPHOSPHATASE"/>
    <property type="match status" value="1"/>
</dbReference>
<keyword evidence="3" id="KW-0515">Mutator protein</keyword>
<dbReference type="PROSITE" id="PS51462">
    <property type="entry name" value="NUDIX"/>
    <property type="match status" value="1"/>
</dbReference>
<dbReference type="GO" id="GO:0006260">
    <property type="term" value="P:DNA replication"/>
    <property type="evidence" value="ECO:0007669"/>
    <property type="project" value="UniProtKB-KW"/>
</dbReference>
<dbReference type="RefSeq" id="WP_121203736.1">
    <property type="nucleotide sequence ID" value="NZ_RBZP01000003.1"/>
</dbReference>
<evidence type="ECO:0000256" key="2">
    <source>
        <dbReference type="ARBA" id="ARBA00005582"/>
    </source>
</evidence>
<dbReference type="SUPFAM" id="SSF55811">
    <property type="entry name" value="Nudix"/>
    <property type="match status" value="1"/>
</dbReference>
<dbReference type="GO" id="GO:0006281">
    <property type="term" value="P:DNA repair"/>
    <property type="evidence" value="ECO:0007669"/>
    <property type="project" value="UniProtKB-KW"/>
</dbReference>
<dbReference type="InterPro" id="IPR015797">
    <property type="entry name" value="NUDIX_hydrolase-like_dom_sf"/>
</dbReference>
<evidence type="ECO:0000313" key="14">
    <source>
        <dbReference type="Proteomes" id="UP000269301"/>
    </source>
</evidence>
<dbReference type="GO" id="GO:0035539">
    <property type="term" value="F:8-oxo-7,8-dihydrodeoxyguanosine triphosphate pyrophosphatase activity"/>
    <property type="evidence" value="ECO:0007669"/>
    <property type="project" value="UniProtKB-EC"/>
</dbReference>
<evidence type="ECO:0000256" key="6">
    <source>
        <dbReference type="ARBA" id="ARBA00022763"/>
    </source>
</evidence>
<keyword evidence="8" id="KW-0460">Magnesium</keyword>
<sequence length="129" mass="14834">MKKDINVVGAVIIEKNKILCAQRGPDKTLPYKWEFPGGKIEQGEDPQEALTREIEEEMKCKVEVGERVEHTVHEYEFGMVHLSTYYCKLIAGKPELTEHIQIKWLEREEILSLDWAPADIPTITKLIGT</sequence>
<evidence type="ECO:0000256" key="8">
    <source>
        <dbReference type="ARBA" id="ARBA00022842"/>
    </source>
</evidence>
<evidence type="ECO:0000256" key="4">
    <source>
        <dbReference type="ARBA" id="ARBA00022705"/>
    </source>
</evidence>
<dbReference type="OrthoDB" id="9810648at2"/>
<keyword evidence="6" id="KW-0227">DNA damage</keyword>
<evidence type="ECO:0000256" key="10">
    <source>
        <dbReference type="ARBA" id="ARBA00035861"/>
    </source>
</evidence>
<dbReference type="CDD" id="cd03425">
    <property type="entry name" value="NUDIX_MutT_NudA_like"/>
    <property type="match status" value="1"/>
</dbReference>
<keyword evidence="5" id="KW-0479">Metal-binding</keyword>
<evidence type="ECO:0000256" key="3">
    <source>
        <dbReference type="ARBA" id="ARBA00022457"/>
    </source>
</evidence>
<dbReference type="GO" id="GO:0044715">
    <property type="term" value="F:8-oxo-dGDP phosphatase activity"/>
    <property type="evidence" value="ECO:0007669"/>
    <property type="project" value="TreeGrafter"/>
</dbReference>
<dbReference type="InterPro" id="IPR047127">
    <property type="entry name" value="MutT-like"/>
</dbReference>
<feature type="domain" description="Nudix hydrolase" evidence="12">
    <location>
        <begin position="3"/>
        <end position="127"/>
    </location>
</feature>
<accession>A0A495A5A1</accession>
<evidence type="ECO:0000256" key="7">
    <source>
        <dbReference type="ARBA" id="ARBA00022801"/>
    </source>
</evidence>
<dbReference type="GO" id="GO:0046872">
    <property type="term" value="F:metal ion binding"/>
    <property type="evidence" value="ECO:0007669"/>
    <property type="project" value="UniProtKB-KW"/>
</dbReference>
<reference evidence="13 14" key="1">
    <citation type="journal article" date="2016" name="Int. J. Syst. Evol. Microbiol.">
        <title>Oceanobacillus halophilus sp. nov., a novel moderately halophilic bacterium from a hypersaline lake.</title>
        <authorList>
            <person name="Amoozegar M.A."/>
            <person name="Bagheri M."/>
            <person name="Makhdoumi A."/>
            <person name="Nikou M.M."/>
            <person name="Fazeli S.A.S."/>
            <person name="Schumann P."/>
            <person name="Sproer C."/>
            <person name="Sanchez-Porro C."/>
            <person name="Ventosa A."/>
        </authorList>
    </citation>
    <scope>NUCLEOTIDE SEQUENCE [LARGE SCALE GENOMIC DNA]</scope>
    <source>
        <strain evidence="13 14">DSM 23996</strain>
    </source>
</reference>
<gene>
    <name evidence="13" type="ORF">D8M06_07225</name>
</gene>
<keyword evidence="4" id="KW-0235">DNA replication</keyword>
<dbReference type="Pfam" id="PF00293">
    <property type="entry name" value="NUDIX"/>
    <property type="match status" value="1"/>
</dbReference>
<organism evidence="13 14">
    <name type="scientific">Oceanobacillus halophilus</name>
    <dbReference type="NCBI Taxonomy" id="930130"/>
    <lineage>
        <taxon>Bacteria</taxon>
        <taxon>Bacillati</taxon>
        <taxon>Bacillota</taxon>
        <taxon>Bacilli</taxon>
        <taxon>Bacillales</taxon>
        <taxon>Bacillaceae</taxon>
        <taxon>Oceanobacillus</taxon>
    </lineage>
</organism>
<keyword evidence="14" id="KW-1185">Reference proteome</keyword>
<evidence type="ECO:0000256" key="1">
    <source>
        <dbReference type="ARBA" id="ARBA00001946"/>
    </source>
</evidence>
<keyword evidence="7 13" id="KW-0378">Hydrolase</keyword>
<dbReference type="PRINTS" id="PR00502">
    <property type="entry name" value="NUDIXFAMILY"/>
</dbReference>
<evidence type="ECO:0000313" key="13">
    <source>
        <dbReference type="EMBL" id="RKQ34703.1"/>
    </source>
</evidence>
<name>A0A495A5A1_9BACI</name>